<dbReference type="InterPro" id="IPR029479">
    <property type="entry name" value="Nitroreductase"/>
</dbReference>
<dbReference type="EMBL" id="SFCC01000009">
    <property type="protein sequence ID" value="RZQ62517.1"/>
    <property type="molecule type" value="Genomic_DNA"/>
</dbReference>
<accession>A0A4Q7J5W9</accession>
<proteinExistence type="predicted"/>
<comment type="caution">
    <text evidence="2">The sequence shown here is derived from an EMBL/GenBank/DDBJ whole genome shotgun (WGS) entry which is preliminary data.</text>
</comment>
<evidence type="ECO:0000313" key="2">
    <source>
        <dbReference type="EMBL" id="RZQ62517.1"/>
    </source>
</evidence>
<dbReference type="NCBIfam" id="TIGR03605">
    <property type="entry name" value="antibiot_sagB"/>
    <property type="match status" value="1"/>
</dbReference>
<evidence type="ECO:0000259" key="1">
    <source>
        <dbReference type="Pfam" id="PF00881"/>
    </source>
</evidence>
<dbReference type="Gene3D" id="3.40.109.10">
    <property type="entry name" value="NADH Oxidase"/>
    <property type="match status" value="1"/>
</dbReference>
<evidence type="ECO:0000313" key="3">
    <source>
        <dbReference type="Proteomes" id="UP000292003"/>
    </source>
</evidence>
<dbReference type="InterPro" id="IPR000415">
    <property type="entry name" value="Nitroreductase-like"/>
</dbReference>
<dbReference type="CDD" id="cd02142">
    <property type="entry name" value="McbC_SagB-like_oxidoreductase"/>
    <property type="match status" value="1"/>
</dbReference>
<dbReference type="Proteomes" id="UP000292003">
    <property type="component" value="Unassembled WGS sequence"/>
</dbReference>
<keyword evidence="3" id="KW-1185">Reference proteome</keyword>
<dbReference type="GO" id="GO:0016491">
    <property type="term" value="F:oxidoreductase activity"/>
    <property type="evidence" value="ECO:0007669"/>
    <property type="project" value="InterPro"/>
</dbReference>
<dbReference type="SUPFAM" id="SSF55469">
    <property type="entry name" value="FMN-dependent nitroreductase-like"/>
    <property type="match status" value="1"/>
</dbReference>
<dbReference type="OrthoDB" id="3723182at2"/>
<dbReference type="Pfam" id="PF00881">
    <property type="entry name" value="Nitroreductase"/>
    <property type="match status" value="1"/>
</dbReference>
<dbReference type="PANTHER" id="PTHR43745">
    <property type="entry name" value="NITROREDUCTASE MJ1384-RELATED"/>
    <property type="match status" value="1"/>
</dbReference>
<organism evidence="2 3">
    <name type="scientific">Amycolatopsis suaedae</name>
    <dbReference type="NCBI Taxonomy" id="2510978"/>
    <lineage>
        <taxon>Bacteria</taxon>
        <taxon>Bacillati</taxon>
        <taxon>Actinomycetota</taxon>
        <taxon>Actinomycetes</taxon>
        <taxon>Pseudonocardiales</taxon>
        <taxon>Pseudonocardiaceae</taxon>
        <taxon>Amycolatopsis</taxon>
    </lineage>
</organism>
<name>A0A4Q7J5W9_9PSEU</name>
<dbReference type="AlphaFoldDB" id="A0A4Q7J5W9"/>
<dbReference type="InterPro" id="IPR052544">
    <property type="entry name" value="Bacteriocin_Proc_Enz"/>
</dbReference>
<sequence>MGDLQVESSNLLSVVYRTGIPDIDDPAENYLEASKLYSSTVHHDLPGIVALDQSPELRTMSARAARRYASRLAVDLPEPAALDGTLDAALRARRSADGFGAGPLRLDLLSSLLRRTYGVTDRDGLPRRATPSGGALFPLDVFVVPRRVDGLRGNGLYHFDPFRSVLADLGDVDDEALHDCLVSPELSRQSAAVLLVTASFWRSRFKYGQRALRFALIESGHLAQNILLVATGHGLAARPLGGFLDNDLTALLPDHNGVDDAPLYALLVGPSPD</sequence>
<dbReference type="InterPro" id="IPR020051">
    <property type="entry name" value="SagB-type_dehydrogenase"/>
</dbReference>
<feature type="domain" description="Nitroreductase" evidence="1">
    <location>
        <begin position="90"/>
        <end position="269"/>
    </location>
</feature>
<gene>
    <name evidence="2" type="ORF">EWH70_19915</name>
</gene>
<protein>
    <submittedName>
        <fullName evidence="2">SagB/ThcOx family dehydrogenase</fullName>
    </submittedName>
</protein>
<dbReference type="RefSeq" id="WP_130476945.1">
    <property type="nucleotide sequence ID" value="NZ_SFCC01000009.1"/>
</dbReference>
<reference evidence="2 3" key="1">
    <citation type="submission" date="2019-02" db="EMBL/GenBank/DDBJ databases">
        <title>Draft genome sequence of Amycolatopsis sp. 8-3EHSu isolated from roots of Suaeda maritima.</title>
        <authorList>
            <person name="Duangmal K."/>
            <person name="Chantavorakit T."/>
        </authorList>
    </citation>
    <scope>NUCLEOTIDE SEQUENCE [LARGE SCALE GENOMIC DNA]</scope>
    <source>
        <strain evidence="2 3">8-3EHSu</strain>
    </source>
</reference>
<dbReference type="PANTHER" id="PTHR43745:SF2">
    <property type="entry name" value="NITROREDUCTASE MJ1384-RELATED"/>
    <property type="match status" value="1"/>
</dbReference>